<evidence type="ECO:0000313" key="10">
    <source>
        <dbReference type="Proteomes" id="UP000009235"/>
    </source>
</evidence>
<gene>
    <name evidence="9" type="ordered locus">AS9A_4533</name>
</gene>
<keyword evidence="6 8" id="KW-0472">Membrane</keyword>
<proteinExistence type="inferred from homology"/>
<dbReference type="eggNOG" id="COG5650">
    <property type="taxonomic scope" value="Bacteria"/>
</dbReference>
<dbReference type="GO" id="GO:0005886">
    <property type="term" value="C:plasma membrane"/>
    <property type="evidence" value="ECO:0007669"/>
    <property type="project" value="UniProtKB-SubCell"/>
</dbReference>
<reference evidence="9 10" key="1">
    <citation type="journal article" date="2011" name="J. Bacteriol.">
        <title>Complete genome sequence of Amycolicicoccus subflavus DQS3-9A1T, an actinomycete isolated from crude oil-polluted soil.</title>
        <authorList>
            <person name="Cai M."/>
            <person name="Chen W.M."/>
            <person name="Nie Y."/>
            <person name="Chi C.Q."/>
            <person name="Wang Y.N."/>
            <person name="Tang Y.Q."/>
            <person name="Li G.Y."/>
            <person name="Wu X.L."/>
        </authorList>
    </citation>
    <scope>NUCLEOTIDE SEQUENCE [LARGE SCALE GENOMIC DNA]</scope>
    <source>
        <strain evidence="10">DSM 45089 / DQS3-9A1</strain>
    </source>
</reference>
<evidence type="ECO:0000256" key="7">
    <source>
        <dbReference type="ARBA" id="ARBA00024033"/>
    </source>
</evidence>
<comment type="similarity">
    <text evidence="7">Belongs to the glycosyltransferase 87 family.</text>
</comment>
<dbReference type="KEGG" id="asd:AS9A_4533"/>
<dbReference type="EMBL" id="CP002786">
    <property type="protein sequence ID" value="AEF42965.1"/>
    <property type="molecule type" value="Genomic_DNA"/>
</dbReference>
<feature type="transmembrane region" description="Helical" evidence="8">
    <location>
        <begin position="320"/>
        <end position="337"/>
    </location>
</feature>
<comment type="subcellular location">
    <subcellularLocation>
        <location evidence="1">Cell membrane</location>
        <topology evidence="1">Multi-pass membrane protein</topology>
    </subcellularLocation>
</comment>
<dbReference type="HOGENOM" id="CLU_575966_0_0_11"/>
<evidence type="ECO:0000256" key="4">
    <source>
        <dbReference type="ARBA" id="ARBA00022692"/>
    </source>
</evidence>
<evidence type="ECO:0000256" key="1">
    <source>
        <dbReference type="ARBA" id="ARBA00004651"/>
    </source>
</evidence>
<sequence>MMTAVRRHLPLIAVVLAAFSLLLAYLNKARCAGPVFSEFGRSENFDLYKNQLVCYSDIQLLWLGRDIDRHVFPFIEGGITPDGRLFGGTVEYPVLSGVLMWLGAIPSSNDAEFLFYSALLLTPFALLTAWMLAKLGGHRVLLFVATPPLIMYGFHNWELPVVFTAVAAIYVVTTAQTWSIRTRGIVAAVLLGIGLCLKLYPGIFVLPLALYVLTEGKKERGHFDFRGAFSVAGAAVATVAAINAPFAIAGFEGWRASFEFQSLRRADITTNSIWYWGLLPRMEDETVYDAWVELLSPALILTSFAVAVAVGWWTYHRHGTYPWVGVSAAMLCGFLLFHKVHSPQFALWLIPFFILLRVPWQLIGAYLLADIAIGIGVFRYFYDLGAGIDPTGGSELVTQVGVWGRAAGLVIFYALFLRASYVPDENDTITRDTSPVNAYTKTHSP</sequence>
<keyword evidence="10" id="KW-1185">Reference proteome</keyword>
<name>F6ENV8_HOYSD</name>
<organism evidence="9 10">
    <name type="scientific">Hoyosella subflava (strain DSM 45089 / JCM 17490 / NBRC 109087 / DQS3-9A1)</name>
    <name type="common">Amycolicicoccus subflavus</name>
    <dbReference type="NCBI Taxonomy" id="443218"/>
    <lineage>
        <taxon>Bacteria</taxon>
        <taxon>Bacillati</taxon>
        <taxon>Actinomycetota</taxon>
        <taxon>Actinomycetes</taxon>
        <taxon>Mycobacteriales</taxon>
        <taxon>Hoyosellaceae</taxon>
        <taxon>Hoyosella</taxon>
    </lineage>
</organism>
<evidence type="ECO:0000256" key="6">
    <source>
        <dbReference type="ARBA" id="ARBA00023136"/>
    </source>
</evidence>
<dbReference type="STRING" id="443218.AS9A_4533"/>
<protein>
    <submittedName>
        <fullName evidence="9">Hypothetical membrane protein</fullName>
    </submittedName>
</protein>
<dbReference type="AlphaFoldDB" id="F6ENV8"/>
<evidence type="ECO:0000256" key="5">
    <source>
        <dbReference type="ARBA" id="ARBA00022989"/>
    </source>
</evidence>
<dbReference type="GO" id="GO:0016758">
    <property type="term" value="F:hexosyltransferase activity"/>
    <property type="evidence" value="ECO:0007669"/>
    <property type="project" value="InterPro"/>
</dbReference>
<accession>F6ENV8</accession>
<feature type="transmembrane region" description="Helical" evidence="8">
    <location>
        <begin position="402"/>
        <end position="421"/>
    </location>
</feature>
<feature type="transmembrane region" description="Helical" evidence="8">
    <location>
        <begin position="113"/>
        <end position="133"/>
    </location>
</feature>
<evidence type="ECO:0000256" key="2">
    <source>
        <dbReference type="ARBA" id="ARBA00022475"/>
    </source>
</evidence>
<evidence type="ECO:0000256" key="3">
    <source>
        <dbReference type="ARBA" id="ARBA00022679"/>
    </source>
</evidence>
<feature type="transmembrane region" description="Helical" evidence="8">
    <location>
        <begin position="161"/>
        <end position="178"/>
    </location>
</feature>
<keyword evidence="3" id="KW-0808">Transferase</keyword>
<dbReference type="Pfam" id="PF09594">
    <property type="entry name" value="GT87"/>
    <property type="match status" value="1"/>
</dbReference>
<feature type="transmembrane region" description="Helical" evidence="8">
    <location>
        <begin position="358"/>
        <end position="382"/>
    </location>
</feature>
<keyword evidence="2" id="KW-1003">Cell membrane</keyword>
<feature type="transmembrane region" description="Helical" evidence="8">
    <location>
        <begin position="225"/>
        <end position="251"/>
    </location>
</feature>
<evidence type="ECO:0000256" key="8">
    <source>
        <dbReference type="SAM" id="Phobius"/>
    </source>
</evidence>
<dbReference type="InterPro" id="IPR018584">
    <property type="entry name" value="GT87"/>
</dbReference>
<feature type="transmembrane region" description="Helical" evidence="8">
    <location>
        <begin position="291"/>
        <end position="314"/>
    </location>
</feature>
<keyword evidence="5 8" id="KW-1133">Transmembrane helix</keyword>
<dbReference type="Proteomes" id="UP000009235">
    <property type="component" value="Chromosome"/>
</dbReference>
<keyword evidence="4 8" id="KW-0812">Transmembrane</keyword>
<evidence type="ECO:0000313" key="9">
    <source>
        <dbReference type="EMBL" id="AEF42965.1"/>
    </source>
</evidence>
<feature type="transmembrane region" description="Helical" evidence="8">
    <location>
        <begin position="185"/>
        <end position="213"/>
    </location>
</feature>